<evidence type="ECO:0000313" key="1">
    <source>
        <dbReference type="EMBL" id="ORD93033.1"/>
    </source>
</evidence>
<evidence type="ECO:0000313" key="2">
    <source>
        <dbReference type="Proteomes" id="UP000192501"/>
    </source>
</evidence>
<sequence length="72" mass="8052">MGLNSIEIVTNLKKSMEDYPNLGISISSRVISDMIVDDIITQPAEVFKSMIVLAFETAEMLLKIDDMLPSIY</sequence>
<organism evidence="1 2">
    <name type="scientific">Hepatospora eriocheir</name>
    <dbReference type="NCBI Taxonomy" id="1081669"/>
    <lineage>
        <taxon>Eukaryota</taxon>
        <taxon>Fungi</taxon>
        <taxon>Fungi incertae sedis</taxon>
        <taxon>Microsporidia</taxon>
        <taxon>Hepatosporidae</taxon>
        <taxon>Hepatospora</taxon>
    </lineage>
</organism>
<dbReference type="SUPFAM" id="SSF48592">
    <property type="entry name" value="GroEL equatorial domain-like"/>
    <property type="match status" value="1"/>
</dbReference>
<gene>
    <name evidence="1" type="primary">TCPD</name>
    <name evidence="1" type="ORF">A0H76_1673</name>
</gene>
<dbReference type="GO" id="GO:0005524">
    <property type="term" value="F:ATP binding"/>
    <property type="evidence" value="ECO:0007669"/>
    <property type="project" value="InterPro"/>
</dbReference>
<dbReference type="EMBL" id="LTAI01002069">
    <property type="protein sequence ID" value="ORD93033.1"/>
    <property type="molecule type" value="Genomic_DNA"/>
</dbReference>
<dbReference type="InterPro" id="IPR002423">
    <property type="entry name" value="Cpn60/GroEL/TCP-1"/>
</dbReference>
<proteinExistence type="predicted"/>
<accession>A0A1X0Q5N3</accession>
<protein>
    <submittedName>
        <fullName evidence="1">TCPD</fullName>
    </submittedName>
</protein>
<comment type="caution">
    <text evidence="1">The sequence shown here is derived from an EMBL/GenBank/DDBJ whole genome shotgun (WGS) entry which is preliminary data.</text>
</comment>
<dbReference type="VEuPathDB" id="MicrosporidiaDB:HERIO_2591"/>
<name>A0A1X0Q5N3_9MICR</name>
<dbReference type="Gene3D" id="1.10.560.10">
    <property type="entry name" value="GroEL-like equatorial domain"/>
    <property type="match status" value="1"/>
</dbReference>
<dbReference type="AlphaFoldDB" id="A0A1X0Q5N3"/>
<dbReference type="VEuPathDB" id="MicrosporidiaDB:A0H76_1673"/>
<dbReference type="InterPro" id="IPR027413">
    <property type="entry name" value="GROEL-like_equatorial_sf"/>
</dbReference>
<reference evidence="1 2" key="1">
    <citation type="journal article" date="2017" name="Environ. Microbiol.">
        <title>Decay of the glycolytic pathway and adaptation to intranuclear parasitism within Enterocytozoonidae microsporidia.</title>
        <authorList>
            <person name="Wiredu Boakye D."/>
            <person name="Jaroenlak P."/>
            <person name="Prachumwat A."/>
            <person name="Williams T.A."/>
            <person name="Bateman K.S."/>
            <person name="Itsathitphaisarn O."/>
            <person name="Sritunyalucksana K."/>
            <person name="Paszkiewicz K.H."/>
            <person name="Moore K.A."/>
            <person name="Stentiford G.D."/>
            <person name="Williams B.A."/>
        </authorList>
    </citation>
    <scope>NUCLEOTIDE SEQUENCE [LARGE SCALE GENOMIC DNA]</scope>
    <source>
        <strain evidence="2">canceri</strain>
    </source>
</reference>
<dbReference type="Proteomes" id="UP000192501">
    <property type="component" value="Unassembled WGS sequence"/>
</dbReference>
<dbReference type="Pfam" id="PF00118">
    <property type="entry name" value="Cpn60_TCP1"/>
    <property type="match status" value="1"/>
</dbReference>